<sequence>MYGQSHTINDIHNDVHSPWDRVCFSLAILTNVLYALHAHSPDTKQIGL</sequence>
<protein>
    <submittedName>
        <fullName evidence="1">Uncharacterized protein</fullName>
    </submittedName>
</protein>
<name>A0A0K2VB04_LEPSM</name>
<organism evidence="1">
    <name type="scientific">Lepeophtheirus salmonis</name>
    <name type="common">Salmon louse</name>
    <name type="synonym">Caligus salmonis</name>
    <dbReference type="NCBI Taxonomy" id="72036"/>
    <lineage>
        <taxon>Eukaryota</taxon>
        <taxon>Metazoa</taxon>
        <taxon>Ecdysozoa</taxon>
        <taxon>Arthropoda</taxon>
        <taxon>Crustacea</taxon>
        <taxon>Multicrustacea</taxon>
        <taxon>Hexanauplia</taxon>
        <taxon>Copepoda</taxon>
        <taxon>Siphonostomatoida</taxon>
        <taxon>Caligidae</taxon>
        <taxon>Lepeophtheirus</taxon>
    </lineage>
</organism>
<reference evidence="1" key="1">
    <citation type="submission" date="2014-05" db="EMBL/GenBank/DDBJ databases">
        <authorList>
            <person name="Chronopoulou M."/>
        </authorList>
    </citation>
    <scope>NUCLEOTIDE SEQUENCE</scope>
    <source>
        <tissue evidence="1">Whole organism</tissue>
    </source>
</reference>
<dbReference type="AlphaFoldDB" id="A0A0K2VB04"/>
<evidence type="ECO:0000313" key="1">
    <source>
        <dbReference type="EMBL" id="CDW47684.1"/>
    </source>
</evidence>
<dbReference type="EMBL" id="HACA01030323">
    <property type="protein sequence ID" value="CDW47684.1"/>
    <property type="molecule type" value="Transcribed_RNA"/>
</dbReference>
<accession>A0A0K2VB04</accession>
<proteinExistence type="predicted"/>